<evidence type="ECO:0000313" key="2">
    <source>
        <dbReference type="Proteomes" id="UP000050554"/>
    </source>
</evidence>
<comment type="caution">
    <text evidence="1">The sequence shown here is derived from an EMBL/GenBank/DDBJ whole genome shotgun (WGS) entry which is preliminary data.</text>
</comment>
<dbReference type="RefSeq" id="WP_004882414.1">
    <property type="nucleotide sequence ID" value="NZ_LJRF01000185.1"/>
</dbReference>
<dbReference type="Proteomes" id="UP000050554">
    <property type="component" value="Unassembled WGS sequence"/>
</dbReference>
<organism evidence="1 2">
    <name type="scientific">Pseudomonas syringae pv. ribicola</name>
    <dbReference type="NCBI Taxonomy" id="55398"/>
    <lineage>
        <taxon>Bacteria</taxon>
        <taxon>Pseudomonadati</taxon>
        <taxon>Pseudomonadota</taxon>
        <taxon>Gammaproteobacteria</taxon>
        <taxon>Pseudomonadales</taxon>
        <taxon>Pseudomonadaceae</taxon>
        <taxon>Pseudomonas</taxon>
    </lineage>
</organism>
<gene>
    <name evidence="1" type="ORF">ALO47_101157</name>
</gene>
<sequence length="189" mass="21543">MGQKYLSSIAITYCQPRKIFMPARREQVLFLDYDGVLHPDAVYLSRQGPVLRAEGELFMWAPVLVKILEDFQEVSLVLSTSWVRNLSFKRAMGFLPVDLGNRVTGATWHSSMARDWADENKWDGRTRYDQISRYAARAQLANWVSLDDDPEGWGATAQHRLVACNPALGLGDPQTQRILIEALQRMTSR</sequence>
<dbReference type="EMBL" id="LJRF01000185">
    <property type="protein sequence ID" value="KPY43637.1"/>
    <property type="molecule type" value="Genomic_DNA"/>
</dbReference>
<protein>
    <submittedName>
        <fullName evidence="1">Uncharacterized protein</fullName>
    </submittedName>
</protein>
<evidence type="ECO:0000313" key="1">
    <source>
        <dbReference type="EMBL" id="KPY43637.1"/>
    </source>
</evidence>
<dbReference type="AlphaFoldDB" id="A0A0P9YD67"/>
<dbReference type="PATRIC" id="fig|55398.3.peg.3360"/>
<reference evidence="1 2" key="1">
    <citation type="submission" date="2015-09" db="EMBL/GenBank/DDBJ databases">
        <title>Genome announcement of multiple Pseudomonas syringae strains.</title>
        <authorList>
            <person name="Thakur S."/>
            <person name="Wang P.W."/>
            <person name="Gong Y."/>
            <person name="Weir B.S."/>
            <person name="Guttman D.S."/>
        </authorList>
    </citation>
    <scope>NUCLEOTIDE SEQUENCE [LARGE SCALE GENOMIC DNA]</scope>
    <source>
        <strain evidence="1 2">ICMP3882</strain>
    </source>
</reference>
<proteinExistence type="predicted"/>
<name>A0A0P9YD67_PSESI</name>
<accession>A0A0P9YD67</accession>
<dbReference type="Pfam" id="PF18143">
    <property type="entry name" value="HAD_SAK_2"/>
    <property type="match status" value="1"/>
</dbReference>